<name>A0A4Y2V4U9_ARAVE</name>
<organism evidence="2 3">
    <name type="scientific">Araneus ventricosus</name>
    <name type="common">Orbweaver spider</name>
    <name type="synonym">Epeira ventricosa</name>
    <dbReference type="NCBI Taxonomy" id="182803"/>
    <lineage>
        <taxon>Eukaryota</taxon>
        <taxon>Metazoa</taxon>
        <taxon>Ecdysozoa</taxon>
        <taxon>Arthropoda</taxon>
        <taxon>Chelicerata</taxon>
        <taxon>Arachnida</taxon>
        <taxon>Araneae</taxon>
        <taxon>Araneomorphae</taxon>
        <taxon>Entelegynae</taxon>
        <taxon>Araneoidea</taxon>
        <taxon>Araneidae</taxon>
        <taxon>Araneus</taxon>
    </lineage>
</organism>
<proteinExistence type="predicted"/>
<dbReference type="PROSITE" id="PS50878">
    <property type="entry name" value="RT_POL"/>
    <property type="match status" value="1"/>
</dbReference>
<accession>A0A4Y2V4U9</accession>
<keyword evidence="2" id="KW-0548">Nucleotidyltransferase</keyword>
<comment type="caution">
    <text evidence="2">The sequence shown here is derived from an EMBL/GenBank/DDBJ whole genome shotgun (WGS) entry which is preliminary data.</text>
</comment>
<dbReference type="SUPFAM" id="SSF56672">
    <property type="entry name" value="DNA/RNA polymerases"/>
    <property type="match status" value="1"/>
</dbReference>
<evidence type="ECO:0000313" key="2">
    <source>
        <dbReference type="EMBL" id="GBO19434.1"/>
    </source>
</evidence>
<evidence type="ECO:0000259" key="1">
    <source>
        <dbReference type="PROSITE" id="PS50878"/>
    </source>
</evidence>
<feature type="domain" description="Reverse transcriptase" evidence="1">
    <location>
        <begin position="1"/>
        <end position="123"/>
    </location>
</feature>
<keyword evidence="2" id="KW-0808">Transferase</keyword>
<dbReference type="AlphaFoldDB" id="A0A4Y2V4U9"/>
<dbReference type="GO" id="GO:0003964">
    <property type="term" value="F:RNA-directed DNA polymerase activity"/>
    <property type="evidence" value="ECO:0007669"/>
    <property type="project" value="UniProtKB-KW"/>
</dbReference>
<dbReference type="Pfam" id="PF00078">
    <property type="entry name" value="RVT_1"/>
    <property type="match status" value="1"/>
</dbReference>
<reference evidence="2 3" key="1">
    <citation type="journal article" date="2019" name="Sci. Rep.">
        <title>Orb-weaving spider Araneus ventricosus genome elucidates the spidroin gene catalogue.</title>
        <authorList>
            <person name="Kono N."/>
            <person name="Nakamura H."/>
            <person name="Ohtoshi R."/>
            <person name="Moran D.A.P."/>
            <person name="Shinohara A."/>
            <person name="Yoshida Y."/>
            <person name="Fujiwara M."/>
            <person name="Mori M."/>
            <person name="Tomita M."/>
            <person name="Arakawa K."/>
        </authorList>
    </citation>
    <scope>NUCLEOTIDE SEQUENCE [LARGE SCALE GENOMIC DNA]</scope>
</reference>
<keyword evidence="2" id="KW-0695">RNA-directed DNA polymerase</keyword>
<evidence type="ECO:0000313" key="3">
    <source>
        <dbReference type="Proteomes" id="UP000499080"/>
    </source>
</evidence>
<sequence length="417" mass="47817">MFSDEFYQQEGVPQGSVLSVTLFIIKINDIIKQLPPYVHGSLYVDDFQIHCAGTDMSFVVRQIQTAIARISKWADKNGFVFSVNKTKCMHFCRRRGLHPDPEILINGNVIPVVSEEKFLGVLLDRKLTFRPHVSNLKKKCNKSLDLLKVLSSKSWGAGYDTLLKIYRALVLSKLDYCSIVYGSAAKTVLQSLDSVHHQGLRLISGAFRTSPVQSLYVMTGELPLQLRREKQCIKYYFKVKSNRRHPMYDRILNPILGHIGIVGNEKADIAVKEARRITWPYVPLPDIDGILRSEVSRSWQEIWNTQVNNKLHYIQPSVGGFKPCNFNRNINVKLVRLHIGHTYFAHRYLLHSEPAPICQTCNANFTVRHILSECEIFNNCRIKWFGKAHPQLHELLGDPPHFNLFSFVAEIGFMKVI</sequence>
<gene>
    <name evidence="2" type="primary">jockeypol_115</name>
    <name evidence="2" type="ORF">AVEN_169732_1</name>
</gene>
<dbReference type="InterPro" id="IPR000477">
    <property type="entry name" value="RT_dom"/>
</dbReference>
<keyword evidence="3" id="KW-1185">Reference proteome</keyword>
<dbReference type="PANTHER" id="PTHR33332">
    <property type="entry name" value="REVERSE TRANSCRIPTASE DOMAIN-CONTAINING PROTEIN"/>
    <property type="match status" value="1"/>
</dbReference>
<protein>
    <submittedName>
        <fullName evidence="2">RNA-directed DNA polymerase from mobile element jockey</fullName>
    </submittedName>
</protein>
<dbReference type="Proteomes" id="UP000499080">
    <property type="component" value="Unassembled WGS sequence"/>
</dbReference>
<dbReference type="InterPro" id="IPR043502">
    <property type="entry name" value="DNA/RNA_pol_sf"/>
</dbReference>
<dbReference type="OrthoDB" id="2804491at2759"/>
<dbReference type="EMBL" id="BGPR01042914">
    <property type="protein sequence ID" value="GBO19434.1"/>
    <property type="molecule type" value="Genomic_DNA"/>
</dbReference>